<dbReference type="SUPFAM" id="SSF52047">
    <property type="entry name" value="RNI-like"/>
    <property type="match status" value="1"/>
</dbReference>
<dbReference type="Gene3D" id="3.80.10.10">
    <property type="entry name" value="Ribonuclease Inhibitor"/>
    <property type="match status" value="1"/>
</dbReference>
<dbReference type="InterPro" id="IPR032675">
    <property type="entry name" value="LRR_dom_sf"/>
</dbReference>
<feature type="compositionally biased region" description="Basic and acidic residues" evidence="1">
    <location>
        <begin position="11"/>
        <end position="21"/>
    </location>
</feature>
<dbReference type="EMBL" id="CADEPI010000178">
    <property type="protein sequence ID" value="CAB3379095.1"/>
    <property type="molecule type" value="Genomic_DNA"/>
</dbReference>
<dbReference type="Proteomes" id="UP000494165">
    <property type="component" value="Unassembled WGS sequence"/>
</dbReference>
<feature type="region of interest" description="Disordered" evidence="1">
    <location>
        <begin position="1"/>
        <end position="50"/>
    </location>
</feature>
<evidence type="ECO:0000256" key="1">
    <source>
        <dbReference type="SAM" id="MobiDB-lite"/>
    </source>
</evidence>
<sequence>MPAGKKNNRKEKKEKSNKLKISDNTVSQDQDKVAVENQPPKQNKFKKNRKQEVMSLQNSLTKFILENITLFCDKEKYFQNLQNLSKDVQNQILAGLPAEKLKCKGRKPINFKGLSLLLNDKTQELYLDRLVSIFPKNTAYRQDQQVKILTLIATEAINLSTLDVGSLFRFDFYQEDLSRTICKMRNLETLVIPFCHLTYPNLRDLCKNLRNLQYLNFDHLYFPPNCDYGNLEEFKSCFSGLKQLVYVPDESLPASHYSHDVQLYRNCLQHLPQIEIVQAPAYDLQWMVLCDRLITPWSIHQLPEGPSALRSLCTTPTTQPLHTAFPEVTHLMVTWKGDWYMNTRETELLPLLQFSKIEGLQLVKPPSASIVDRFLKAYGPGLQFLVIHQAAEPITFDRTLPQLTGLKLSLTPLSNLGFDSQEVFPKLEELEWTLAEQRLTNAFRLSLILSSPTLEIVKIHRIYPEIFHLLDLQCISVAMNDEQQPLLQNLTNLNLGFYHPNSEVDSRTKSIFQASASLVKSACNRLTNLSTVEFSVRPGGKKEKGLTSEQLVLARIEELKRFVDNDQEFFDCLVNFRIGA</sequence>
<reference evidence="2 3" key="1">
    <citation type="submission" date="2020-04" db="EMBL/GenBank/DDBJ databases">
        <authorList>
            <person name="Alioto T."/>
            <person name="Alioto T."/>
            <person name="Gomez Garrido J."/>
        </authorList>
    </citation>
    <scope>NUCLEOTIDE SEQUENCE [LARGE SCALE GENOMIC DNA]</scope>
</reference>
<accession>A0A8S1DM26</accession>
<proteinExistence type="predicted"/>
<dbReference type="AlphaFoldDB" id="A0A8S1DM26"/>
<feature type="compositionally biased region" description="Basic residues" evidence="1">
    <location>
        <begin position="1"/>
        <end position="10"/>
    </location>
</feature>
<keyword evidence="3" id="KW-1185">Reference proteome</keyword>
<organism evidence="2 3">
    <name type="scientific">Cloeon dipterum</name>
    <dbReference type="NCBI Taxonomy" id="197152"/>
    <lineage>
        <taxon>Eukaryota</taxon>
        <taxon>Metazoa</taxon>
        <taxon>Ecdysozoa</taxon>
        <taxon>Arthropoda</taxon>
        <taxon>Hexapoda</taxon>
        <taxon>Insecta</taxon>
        <taxon>Pterygota</taxon>
        <taxon>Palaeoptera</taxon>
        <taxon>Ephemeroptera</taxon>
        <taxon>Pisciforma</taxon>
        <taxon>Baetidae</taxon>
        <taxon>Cloeon</taxon>
    </lineage>
</organism>
<evidence type="ECO:0000313" key="3">
    <source>
        <dbReference type="Proteomes" id="UP000494165"/>
    </source>
</evidence>
<name>A0A8S1DM26_9INSE</name>
<comment type="caution">
    <text evidence="2">The sequence shown here is derived from an EMBL/GenBank/DDBJ whole genome shotgun (WGS) entry which is preliminary data.</text>
</comment>
<gene>
    <name evidence="2" type="ORF">CLODIP_2_CD09454</name>
</gene>
<protein>
    <submittedName>
        <fullName evidence="2">Uncharacterized protein</fullName>
    </submittedName>
</protein>
<evidence type="ECO:0000313" key="2">
    <source>
        <dbReference type="EMBL" id="CAB3379095.1"/>
    </source>
</evidence>